<reference evidence="2" key="1">
    <citation type="submission" date="2011-12" db="EMBL/GenBank/DDBJ databases">
        <authorList>
            <consortium name="The Broad Institute Genome Sequencing Platform"/>
            <person name="Russ C."/>
            <person name="Tyler B."/>
            <person name="Panabieres F."/>
            <person name="Shan W."/>
            <person name="Tripathy S."/>
            <person name="Grunwald N."/>
            <person name="Machado M."/>
            <person name="Young S.K."/>
            <person name="Zeng Q."/>
            <person name="Gargeya S."/>
            <person name="Fitzgerald M."/>
            <person name="Haas B."/>
            <person name="Abouelleil A."/>
            <person name="Alvarado L."/>
            <person name="Arachchi H.M."/>
            <person name="Berlin A."/>
            <person name="Chapman S.B."/>
            <person name="Gearin G."/>
            <person name="Goldberg J."/>
            <person name="Griggs A."/>
            <person name="Gujja S."/>
            <person name="Hansen M."/>
            <person name="Heiman D."/>
            <person name="Howarth C."/>
            <person name="Larimer J."/>
            <person name="Lui A."/>
            <person name="MacDonald P.J.P."/>
            <person name="McCowen C."/>
            <person name="Montmayeur A."/>
            <person name="Murphy C."/>
            <person name="Neiman D."/>
            <person name="Pearson M."/>
            <person name="Priest M."/>
            <person name="Roberts A."/>
            <person name="Saif S."/>
            <person name="Shea T."/>
            <person name="Sisk P."/>
            <person name="Stolte C."/>
            <person name="Sykes S."/>
            <person name="Wortman J."/>
            <person name="Nusbaum C."/>
            <person name="Birren B."/>
        </authorList>
    </citation>
    <scope>NUCLEOTIDE SEQUENCE [LARGE SCALE GENOMIC DNA]</scope>
    <source>
        <strain evidence="2">INRA-310</strain>
    </source>
</reference>
<dbReference type="GeneID" id="20188375"/>
<reference evidence="1 2" key="2">
    <citation type="submission" date="2013-11" db="EMBL/GenBank/DDBJ databases">
        <title>The Genome Sequence of Phytophthora parasitica INRA-310.</title>
        <authorList>
            <consortium name="The Broad Institute Genomics Platform"/>
            <person name="Russ C."/>
            <person name="Tyler B."/>
            <person name="Panabieres F."/>
            <person name="Shan W."/>
            <person name="Tripathy S."/>
            <person name="Grunwald N."/>
            <person name="Machado M."/>
            <person name="Johnson C.S."/>
            <person name="Arredondo F."/>
            <person name="Hong C."/>
            <person name="Coffey M."/>
            <person name="Young S.K."/>
            <person name="Zeng Q."/>
            <person name="Gargeya S."/>
            <person name="Fitzgerald M."/>
            <person name="Abouelleil A."/>
            <person name="Alvarado L."/>
            <person name="Chapman S.B."/>
            <person name="Gainer-Dewar J."/>
            <person name="Goldberg J."/>
            <person name="Griggs A."/>
            <person name="Gujja S."/>
            <person name="Hansen M."/>
            <person name="Howarth C."/>
            <person name="Imamovic A."/>
            <person name="Ireland A."/>
            <person name="Larimer J."/>
            <person name="McCowan C."/>
            <person name="Murphy C."/>
            <person name="Pearson M."/>
            <person name="Poon T.W."/>
            <person name="Priest M."/>
            <person name="Roberts A."/>
            <person name="Saif S."/>
            <person name="Shea T."/>
            <person name="Sykes S."/>
            <person name="Wortman J."/>
            <person name="Nusbaum C."/>
            <person name="Birren B."/>
        </authorList>
    </citation>
    <scope>NUCLEOTIDE SEQUENCE [LARGE SCALE GENOMIC DNA]</scope>
    <source>
        <strain evidence="1 2">INRA-310</strain>
    </source>
</reference>
<dbReference type="EMBL" id="KI669700">
    <property type="protein sequence ID" value="ETM98353.1"/>
    <property type="molecule type" value="Genomic_DNA"/>
</dbReference>
<name>W2PDT2_PHYN3</name>
<protein>
    <submittedName>
        <fullName evidence="1">Uncharacterized protein</fullName>
    </submittedName>
</protein>
<gene>
    <name evidence="1" type="ORF">PPTG_19640</name>
</gene>
<evidence type="ECO:0000313" key="2">
    <source>
        <dbReference type="Proteomes" id="UP000018817"/>
    </source>
</evidence>
<evidence type="ECO:0000313" key="1">
    <source>
        <dbReference type="EMBL" id="ETM98353.1"/>
    </source>
</evidence>
<dbReference type="Proteomes" id="UP000018817">
    <property type="component" value="Unassembled WGS sequence"/>
</dbReference>
<sequence>MSASKPSLQEKPHFGIWTFHASIYRLAVIAATFLATSHATVADQRFLRTNHAHRTTAADFEERTIPKDALKNLAQRFDIDWNLYKTNAAAALRGMDTSTLQEYQKAYNKLQKQYKAKGYGRIKPADS</sequence>
<dbReference type="VEuPathDB" id="FungiDB:PPTG_19640"/>
<proteinExistence type="predicted"/>
<accession>W2PDT2</accession>
<dbReference type="RefSeq" id="XP_008916348.1">
    <property type="nucleotide sequence ID" value="XM_008918100.1"/>
</dbReference>
<organism evidence="1 2">
    <name type="scientific">Phytophthora nicotianae (strain INRA-310)</name>
    <name type="common">Phytophthora parasitica</name>
    <dbReference type="NCBI Taxonomy" id="761204"/>
    <lineage>
        <taxon>Eukaryota</taxon>
        <taxon>Sar</taxon>
        <taxon>Stramenopiles</taxon>
        <taxon>Oomycota</taxon>
        <taxon>Peronosporomycetes</taxon>
        <taxon>Peronosporales</taxon>
        <taxon>Peronosporaceae</taxon>
        <taxon>Phytophthora</taxon>
    </lineage>
</organism>
<dbReference type="AlphaFoldDB" id="W2PDT2"/>